<sequence>MLLRLNPPIRLVIASNPDEGNWGVPEFEKDIFELEFGILVAPNVGVPAGILAVGKLKVLCKSGKLGAPPNPFKKLLLVF</sequence>
<dbReference type="AlphaFoldDB" id="A0A9W6W8H3"/>
<accession>A0A9W6W8H3</accession>
<dbReference type="EMBL" id="BSXN01000357">
    <property type="protein sequence ID" value="GME68222.1"/>
    <property type="molecule type" value="Genomic_DNA"/>
</dbReference>
<dbReference type="Proteomes" id="UP001165120">
    <property type="component" value="Unassembled WGS sequence"/>
</dbReference>
<protein>
    <submittedName>
        <fullName evidence="1">Unnamed protein product</fullName>
    </submittedName>
</protein>
<comment type="caution">
    <text evidence="1">The sequence shown here is derived from an EMBL/GenBank/DDBJ whole genome shotgun (WGS) entry which is preliminary data.</text>
</comment>
<evidence type="ECO:0000313" key="1">
    <source>
        <dbReference type="EMBL" id="GME68222.1"/>
    </source>
</evidence>
<keyword evidence="2" id="KW-1185">Reference proteome</keyword>
<proteinExistence type="predicted"/>
<evidence type="ECO:0000313" key="2">
    <source>
        <dbReference type="Proteomes" id="UP001165120"/>
    </source>
</evidence>
<organism evidence="1 2">
    <name type="scientific">Candida boidinii</name>
    <name type="common">Yeast</name>
    <dbReference type="NCBI Taxonomy" id="5477"/>
    <lineage>
        <taxon>Eukaryota</taxon>
        <taxon>Fungi</taxon>
        <taxon>Dikarya</taxon>
        <taxon>Ascomycota</taxon>
        <taxon>Saccharomycotina</taxon>
        <taxon>Pichiomycetes</taxon>
        <taxon>Pichiales</taxon>
        <taxon>Pichiaceae</taxon>
        <taxon>Ogataea</taxon>
        <taxon>Ogataea/Candida clade</taxon>
    </lineage>
</organism>
<reference evidence="1" key="1">
    <citation type="submission" date="2023-04" db="EMBL/GenBank/DDBJ databases">
        <title>Candida boidinii NBRC 10035.</title>
        <authorList>
            <person name="Ichikawa N."/>
            <person name="Sato H."/>
            <person name="Tonouchi N."/>
        </authorList>
    </citation>
    <scope>NUCLEOTIDE SEQUENCE</scope>
    <source>
        <strain evidence="1">NBRC 10035</strain>
    </source>
</reference>
<gene>
    <name evidence="1" type="ORF">Cboi02_000149000</name>
</gene>
<name>A0A9W6W8H3_CANBO</name>